<proteinExistence type="predicted"/>
<dbReference type="SUPFAM" id="SSF48403">
    <property type="entry name" value="Ankyrin repeat"/>
    <property type="match status" value="1"/>
</dbReference>
<organism evidence="4 5">
    <name type="scientific">Cymbomonas tetramitiformis</name>
    <dbReference type="NCBI Taxonomy" id="36881"/>
    <lineage>
        <taxon>Eukaryota</taxon>
        <taxon>Viridiplantae</taxon>
        <taxon>Chlorophyta</taxon>
        <taxon>Pyramimonadophyceae</taxon>
        <taxon>Pyramimonadales</taxon>
        <taxon>Pyramimonadaceae</taxon>
        <taxon>Cymbomonas</taxon>
    </lineage>
</organism>
<reference evidence="4 5" key="1">
    <citation type="journal article" date="2015" name="Genome Biol. Evol.">
        <title>Comparative Genomics of a Bacterivorous Green Alga Reveals Evolutionary Causalities and Consequences of Phago-Mixotrophic Mode of Nutrition.</title>
        <authorList>
            <person name="Burns J.A."/>
            <person name="Paasch A."/>
            <person name="Narechania A."/>
            <person name="Kim E."/>
        </authorList>
    </citation>
    <scope>NUCLEOTIDE SEQUENCE [LARGE SCALE GENOMIC DNA]</scope>
    <source>
        <strain evidence="4 5">PLY_AMNH</strain>
    </source>
</reference>
<dbReference type="Pfam" id="PF12796">
    <property type="entry name" value="Ank_2"/>
    <property type="match status" value="1"/>
</dbReference>
<keyword evidence="5" id="KW-1185">Reference proteome</keyword>
<dbReference type="EMBL" id="LGRX02013749">
    <property type="protein sequence ID" value="KAK3265687.1"/>
    <property type="molecule type" value="Genomic_DNA"/>
</dbReference>
<dbReference type="Gene3D" id="1.25.40.20">
    <property type="entry name" value="Ankyrin repeat-containing domain"/>
    <property type="match status" value="1"/>
</dbReference>
<evidence type="ECO:0000256" key="2">
    <source>
        <dbReference type="ARBA" id="ARBA00023043"/>
    </source>
</evidence>
<name>A0AAE0FTB4_9CHLO</name>
<dbReference type="PROSITE" id="PS50297">
    <property type="entry name" value="ANK_REP_REGION"/>
    <property type="match status" value="1"/>
</dbReference>
<protein>
    <submittedName>
        <fullName evidence="4">Uncharacterized protein</fullName>
    </submittedName>
</protein>
<evidence type="ECO:0000313" key="4">
    <source>
        <dbReference type="EMBL" id="KAK3265687.1"/>
    </source>
</evidence>
<comment type="caution">
    <text evidence="4">The sequence shown here is derived from an EMBL/GenBank/DDBJ whole genome shotgun (WGS) entry which is preliminary data.</text>
</comment>
<dbReference type="PROSITE" id="PS50088">
    <property type="entry name" value="ANK_REPEAT"/>
    <property type="match status" value="2"/>
</dbReference>
<dbReference type="InterPro" id="IPR036770">
    <property type="entry name" value="Ankyrin_rpt-contain_sf"/>
</dbReference>
<evidence type="ECO:0000313" key="5">
    <source>
        <dbReference type="Proteomes" id="UP001190700"/>
    </source>
</evidence>
<dbReference type="PANTHER" id="PTHR24171">
    <property type="entry name" value="ANKYRIN REPEAT DOMAIN-CONTAINING PROTEIN 39-RELATED"/>
    <property type="match status" value="1"/>
</dbReference>
<gene>
    <name evidence="4" type="ORF">CYMTET_25651</name>
</gene>
<keyword evidence="1" id="KW-0677">Repeat</keyword>
<dbReference type="SMART" id="SM00248">
    <property type="entry name" value="ANK"/>
    <property type="match status" value="2"/>
</dbReference>
<dbReference type="PANTHER" id="PTHR24171:SF9">
    <property type="entry name" value="ANKYRIN REPEAT DOMAIN-CONTAINING PROTEIN 39"/>
    <property type="match status" value="1"/>
</dbReference>
<keyword evidence="2 3" id="KW-0040">ANK repeat</keyword>
<evidence type="ECO:0000256" key="3">
    <source>
        <dbReference type="PROSITE-ProRule" id="PRU00023"/>
    </source>
</evidence>
<accession>A0AAE0FTB4</accession>
<feature type="repeat" description="ANK" evidence="3">
    <location>
        <begin position="99"/>
        <end position="131"/>
    </location>
</feature>
<dbReference type="AlphaFoldDB" id="A0AAE0FTB4"/>
<sequence>MKFRIYAGSSSGFQQLVSCSASSLGKPKSAAESLTILGKSSIRQNSFSRYQAKPTRKLKLTQMCRVKNEEIHVASKKGNVARVQELLDQGVSVDTVDSDGSTPLMYAAGKQRVECVRCLLANGADPNSSNRFGWRPLEYSLERSFGYSVQNALAVREDLLRSGEYPGSRREDFIVPAGGAPLCSADLLLILRVFGDDTHRFAAEDHDLHRGS</sequence>
<feature type="repeat" description="ANK" evidence="3">
    <location>
        <begin position="66"/>
        <end position="98"/>
    </location>
</feature>
<dbReference type="Proteomes" id="UP001190700">
    <property type="component" value="Unassembled WGS sequence"/>
</dbReference>
<evidence type="ECO:0000256" key="1">
    <source>
        <dbReference type="ARBA" id="ARBA00022737"/>
    </source>
</evidence>
<dbReference type="InterPro" id="IPR002110">
    <property type="entry name" value="Ankyrin_rpt"/>
</dbReference>